<evidence type="ECO:0008006" key="4">
    <source>
        <dbReference type="Google" id="ProtNLM"/>
    </source>
</evidence>
<accession>A0ABY4HIW1</accession>
<organism evidence="2 3">
    <name type="scientific">Flavobacterium sediminilitoris</name>
    <dbReference type="NCBI Taxonomy" id="2024526"/>
    <lineage>
        <taxon>Bacteria</taxon>
        <taxon>Pseudomonadati</taxon>
        <taxon>Bacteroidota</taxon>
        <taxon>Flavobacteriia</taxon>
        <taxon>Flavobacteriales</taxon>
        <taxon>Flavobacteriaceae</taxon>
        <taxon>Flavobacterium</taxon>
    </lineage>
</organism>
<evidence type="ECO:0000313" key="2">
    <source>
        <dbReference type="EMBL" id="UOX32650.1"/>
    </source>
</evidence>
<feature type="transmembrane region" description="Helical" evidence="1">
    <location>
        <begin position="37"/>
        <end position="60"/>
    </location>
</feature>
<feature type="transmembrane region" description="Helical" evidence="1">
    <location>
        <begin position="155"/>
        <end position="178"/>
    </location>
</feature>
<feature type="transmembrane region" description="Helical" evidence="1">
    <location>
        <begin position="127"/>
        <end position="149"/>
    </location>
</feature>
<keyword evidence="1" id="KW-0812">Transmembrane</keyword>
<dbReference type="Proteomes" id="UP000830454">
    <property type="component" value="Chromosome"/>
</dbReference>
<evidence type="ECO:0000313" key="3">
    <source>
        <dbReference type="Proteomes" id="UP000830454"/>
    </source>
</evidence>
<reference evidence="2" key="1">
    <citation type="submission" date="2021-12" db="EMBL/GenBank/DDBJ databases">
        <authorList>
            <person name="Cha I.-T."/>
            <person name="Lee K.-E."/>
            <person name="Park S.-J."/>
        </authorList>
    </citation>
    <scope>NUCLEOTIDE SEQUENCE</scope>
    <source>
        <strain evidence="2">YSM-43</strain>
    </source>
</reference>
<proteinExistence type="predicted"/>
<reference evidence="2" key="2">
    <citation type="submission" date="2022-04" db="EMBL/GenBank/DDBJ databases">
        <title>Complete Genome Sequence of Flavobacterium sediminilitoris YSM-43, Isolated from a Tidal Sediment.</title>
        <authorList>
            <person name="Lee P.A."/>
        </authorList>
    </citation>
    <scope>NUCLEOTIDE SEQUENCE</scope>
    <source>
        <strain evidence="2">YSM-43</strain>
    </source>
</reference>
<dbReference type="RefSeq" id="WP_246915505.1">
    <property type="nucleotide sequence ID" value="NZ_CP090145.1"/>
</dbReference>
<name>A0ABY4HIW1_9FLAO</name>
<keyword evidence="1" id="KW-1133">Transmembrane helix</keyword>
<feature type="transmembrane region" description="Helical" evidence="1">
    <location>
        <begin position="199"/>
        <end position="230"/>
    </location>
</feature>
<gene>
    <name evidence="2" type="ORF">LXD69_11410</name>
</gene>
<dbReference type="EMBL" id="CP090145">
    <property type="protein sequence ID" value="UOX32650.1"/>
    <property type="molecule type" value="Genomic_DNA"/>
</dbReference>
<protein>
    <recommendedName>
        <fullName evidence="4">Glycerophosphoryl diester phosphodiesterase membrane domain-containing protein</fullName>
    </recommendedName>
</protein>
<feature type="transmembrane region" description="Helical" evidence="1">
    <location>
        <begin position="80"/>
        <end position="106"/>
    </location>
</feature>
<sequence>MKSKIEEQLEKGYSLDLGKVIDQSIEIYKKTFLISGLGYLLLIFVMIVLYSFLFLFIYGINDFADFAVEMNEMKLDSTYLIGNLILSVVFASLTAPLNAGFIKICFLAKRNEPLNVSTIFDYYKGKYFKDIVIGSAIIALGTLILTGLFDFLALSFINIIVHIIFSLFTVLFIPIVIFGNQSFGEAIEKSIKLVAKQPIHIFVALLIAIVVIMLGLIGLCIGILFTLPFWPAMTFVLYDNIIGIEEEENIIDQIGSSEV</sequence>
<keyword evidence="1" id="KW-0472">Membrane</keyword>
<evidence type="ECO:0000256" key="1">
    <source>
        <dbReference type="SAM" id="Phobius"/>
    </source>
</evidence>
<keyword evidence="3" id="KW-1185">Reference proteome</keyword>